<sequence length="116" mass="12921">MAKSLRAKTKMAGRRKKRNDSHYAVVEAARTARVSEKLLGKSQNSEEEVPAAEEEITDEKMEEEPKKISTAGPRMSRRESWRLSKGMSARPKNQGGQNKAGYKHAAKGAGKPGRRR</sequence>
<dbReference type="Pfam" id="PF10338">
    <property type="entry name" value="YBL028C_N"/>
    <property type="match status" value="1"/>
</dbReference>
<dbReference type="Proteomes" id="UP000289152">
    <property type="component" value="Unassembled WGS sequence"/>
</dbReference>
<dbReference type="FunCoup" id="A0A4V1M4N7">
    <property type="interactions" value="6"/>
</dbReference>
<dbReference type="VEuPathDB" id="FungiDB:TREMEDRAFT_30040"/>
<feature type="compositionally biased region" description="Acidic residues" evidence="1">
    <location>
        <begin position="45"/>
        <end position="62"/>
    </location>
</feature>
<keyword evidence="4" id="KW-1185">Reference proteome</keyword>
<feature type="compositionally biased region" description="Basic residues" evidence="1">
    <location>
        <begin position="1"/>
        <end position="19"/>
    </location>
</feature>
<dbReference type="STRING" id="5217.A0A4V1M4N7"/>
<organism evidence="3 4">
    <name type="scientific">Tremella mesenterica</name>
    <name type="common">Jelly fungus</name>
    <dbReference type="NCBI Taxonomy" id="5217"/>
    <lineage>
        <taxon>Eukaryota</taxon>
        <taxon>Fungi</taxon>
        <taxon>Dikarya</taxon>
        <taxon>Basidiomycota</taxon>
        <taxon>Agaricomycotina</taxon>
        <taxon>Tremellomycetes</taxon>
        <taxon>Tremellales</taxon>
        <taxon>Tremellaceae</taxon>
        <taxon>Tremella</taxon>
    </lineage>
</organism>
<dbReference type="EMBL" id="SDIL01000012">
    <property type="protein sequence ID" value="RXK41007.1"/>
    <property type="molecule type" value="Genomic_DNA"/>
</dbReference>
<proteinExistence type="predicted"/>
<dbReference type="InParanoid" id="A0A4V1M4N7"/>
<dbReference type="AlphaFoldDB" id="A0A4V1M4N7"/>
<comment type="caution">
    <text evidence="3">The sequence shown here is derived from an EMBL/GenBank/DDBJ whole genome shotgun (WGS) entry which is preliminary data.</text>
</comment>
<accession>A0A4V1M4N7</accession>
<feature type="region of interest" description="Disordered" evidence="1">
    <location>
        <begin position="1"/>
        <end position="116"/>
    </location>
</feature>
<evidence type="ECO:0000256" key="1">
    <source>
        <dbReference type="SAM" id="MobiDB-lite"/>
    </source>
</evidence>
<feature type="compositionally biased region" description="Basic residues" evidence="1">
    <location>
        <begin position="101"/>
        <end position="116"/>
    </location>
</feature>
<protein>
    <recommendedName>
        <fullName evidence="2">DUF2423 domain-containing protein</fullName>
    </recommendedName>
</protein>
<gene>
    <name evidence="3" type="ORF">M231_01638</name>
</gene>
<dbReference type="OrthoDB" id="4087970at2759"/>
<evidence type="ECO:0000259" key="2">
    <source>
        <dbReference type="Pfam" id="PF10338"/>
    </source>
</evidence>
<dbReference type="PANTHER" id="PTHR28219">
    <property type="entry name" value="UPF0642 PROTEIN YBL028C"/>
    <property type="match status" value="1"/>
</dbReference>
<evidence type="ECO:0000313" key="4">
    <source>
        <dbReference type="Proteomes" id="UP000289152"/>
    </source>
</evidence>
<feature type="domain" description="DUF2423" evidence="2">
    <location>
        <begin position="1"/>
        <end position="42"/>
    </location>
</feature>
<name>A0A4V1M4N7_TREME</name>
<dbReference type="GO" id="GO:0030687">
    <property type="term" value="C:preribosome, large subunit precursor"/>
    <property type="evidence" value="ECO:0007669"/>
    <property type="project" value="TreeGrafter"/>
</dbReference>
<dbReference type="InterPro" id="IPR019434">
    <property type="entry name" value="DUF2423"/>
</dbReference>
<dbReference type="PANTHER" id="PTHR28219:SF1">
    <property type="entry name" value="UPF0642 PROTEIN YBL028C"/>
    <property type="match status" value="1"/>
</dbReference>
<reference evidence="3 4" key="1">
    <citation type="submission" date="2016-06" db="EMBL/GenBank/DDBJ databases">
        <title>Evolution of pathogenesis and genome organization in the Tremellales.</title>
        <authorList>
            <person name="Cuomo C."/>
            <person name="Litvintseva A."/>
            <person name="Heitman J."/>
            <person name="Chen Y."/>
            <person name="Sun S."/>
            <person name="Springer D."/>
            <person name="Dromer F."/>
            <person name="Young S."/>
            <person name="Zeng Q."/>
            <person name="Chapman S."/>
            <person name="Gujja S."/>
            <person name="Saif S."/>
            <person name="Birren B."/>
        </authorList>
    </citation>
    <scope>NUCLEOTIDE SEQUENCE [LARGE SCALE GENOMIC DNA]</scope>
    <source>
        <strain evidence="3 4">ATCC 28783</strain>
    </source>
</reference>
<evidence type="ECO:0000313" key="3">
    <source>
        <dbReference type="EMBL" id="RXK41007.1"/>
    </source>
</evidence>